<organism evidence="2 3">
    <name type="scientific">Portunus trituberculatus</name>
    <name type="common">Swimming crab</name>
    <name type="synonym">Neptunus trituberculatus</name>
    <dbReference type="NCBI Taxonomy" id="210409"/>
    <lineage>
        <taxon>Eukaryota</taxon>
        <taxon>Metazoa</taxon>
        <taxon>Ecdysozoa</taxon>
        <taxon>Arthropoda</taxon>
        <taxon>Crustacea</taxon>
        <taxon>Multicrustacea</taxon>
        <taxon>Malacostraca</taxon>
        <taxon>Eumalacostraca</taxon>
        <taxon>Eucarida</taxon>
        <taxon>Decapoda</taxon>
        <taxon>Pleocyemata</taxon>
        <taxon>Brachyura</taxon>
        <taxon>Eubrachyura</taxon>
        <taxon>Portunoidea</taxon>
        <taxon>Portunidae</taxon>
        <taxon>Portuninae</taxon>
        <taxon>Portunus</taxon>
    </lineage>
</organism>
<proteinExistence type="predicted"/>
<dbReference type="AlphaFoldDB" id="A0A5B7FHR7"/>
<evidence type="ECO:0000256" key="1">
    <source>
        <dbReference type="SAM" id="MobiDB-lite"/>
    </source>
</evidence>
<reference evidence="2 3" key="1">
    <citation type="submission" date="2019-05" db="EMBL/GenBank/DDBJ databases">
        <title>Another draft genome of Portunus trituberculatus and its Hox gene families provides insights of decapod evolution.</title>
        <authorList>
            <person name="Jeong J.-H."/>
            <person name="Song I."/>
            <person name="Kim S."/>
            <person name="Choi T."/>
            <person name="Kim D."/>
            <person name="Ryu S."/>
            <person name="Kim W."/>
        </authorList>
    </citation>
    <scope>NUCLEOTIDE SEQUENCE [LARGE SCALE GENOMIC DNA]</scope>
    <source>
        <tissue evidence="2">Muscle</tissue>
    </source>
</reference>
<comment type="caution">
    <text evidence="2">The sequence shown here is derived from an EMBL/GenBank/DDBJ whole genome shotgun (WGS) entry which is preliminary data.</text>
</comment>
<name>A0A5B7FHR7_PORTR</name>
<gene>
    <name evidence="2" type="ORF">E2C01_038342</name>
</gene>
<keyword evidence="3" id="KW-1185">Reference proteome</keyword>
<accession>A0A5B7FHR7</accession>
<feature type="region of interest" description="Disordered" evidence="1">
    <location>
        <begin position="175"/>
        <end position="198"/>
    </location>
</feature>
<protein>
    <submittedName>
        <fullName evidence="2">Uncharacterized protein</fullName>
    </submittedName>
</protein>
<evidence type="ECO:0000313" key="2">
    <source>
        <dbReference type="EMBL" id="MPC44663.1"/>
    </source>
</evidence>
<sequence>MSHRLSYSIYFILYPRHFSSYRLASPASPASPRGSYSTHLTRLSRSLRHLTSALISRLDKGRVRGDKRQAAPDRNQGLEGVPESTAGYWVLRNRRPGRRIRGIMKMPPGPLTTPQAEGSKEEEAGEVRGSDYQICRRLIFISELLLVYYLATSPLLEFCTRRTFRTVALSRTQGNADVAGKPWGSGRQGRGGRGGSGS</sequence>
<evidence type="ECO:0000313" key="3">
    <source>
        <dbReference type="Proteomes" id="UP000324222"/>
    </source>
</evidence>
<feature type="compositionally biased region" description="Gly residues" evidence="1">
    <location>
        <begin position="186"/>
        <end position="198"/>
    </location>
</feature>
<dbReference type="EMBL" id="VSRR010006386">
    <property type="protein sequence ID" value="MPC44663.1"/>
    <property type="molecule type" value="Genomic_DNA"/>
</dbReference>
<dbReference type="Proteomes" id="UP000324222">
    <property type="component" value="Unassembled WGS sequence"/>
</dbReference>
<feature type="region of interest" description="Disordered" evidence="1">
    <location>
        <begin position="100"/>
        <end position="125"/>
    </location>
</feature>